<dbReference type="InterPro" id="IPR004769">
    <property type="entry name" value="Pur_lyase"/>
</dbReference>
<name>A0A096ARL6_9BACT</name>
<keyword evidence="6 13" id="KW-0658">Purine biosynthesis</keyword>
<keyword evidence="7 13" id="KW-0456">Lyase</keyword>
<dbReference type="PANTHER" id="PTHR43411:SF1">
    <property type="entry name" value="ADENYLOSUCCINATE LYASE"/>
    <property type="match status" value="1"/>
</dbReference>
<evidence type="ECO:0000256" key="3">
    <source>
        <dbReference type="ARBA" id="ARBA00008273"/>
    </source>
</evidence>
<evidence type="ECO:0000256" key="2">
    <source>
        <dbReference type="ARBA" id="ARBA00004734"/>
    </source>
</evidence>
<dbReference type="Gene3D" id="1.20.200.10">
    <property type="entry name" value="Fumarase/aspartase (Central domain)"/>
    <property type="match status" value="1"/>
</dbReference>
<dbReference type="InterPro" id="IPR013539">
    <property type="entry name" value="PurB_C"/>
</dbReference>
<dbReference type="RefSeq" id="WP_036864375.1">
    <property type="nucleotide sequence ID" value="NZ_JRNS01000308.1"/>
</dbReference>
<evidence type="ECO:0000259" key="15">
    <source>
        <dbReference type="Pfam" id="PF08328"/>
    </source>
</evidence>
<dbReference type="InterPro" id="IPR020557">
    <property type="entry name" value="Fumarate_lyase_CS"/>
</dbReference>
<evidence type="ECO:0000256" key="9">
    <source>
        <dbReference type="ARBA" id="ARBA00025012"/>
    </source>
</evidence>
<comment type="similarity">
    <text evidence="3 13">Belongs to the lyase 1 family. Adenylosuccinate lyase subfamily.</text>
</comment>
<dbReference type="GO" id="GO:0006189">
    <property type="term" value="P:'de novo' IMP biosynthetic process"/>
    <property type="evidence" value="ECO:0007669"/>
    <property type="project" value="UniProtKB-UniPathway"/>
</dbReference>
<evidence type="ECO:0000256" key="8">
    <source>
        <dbReference type="ARBA" id="ARBA00024477"/>
    </source>
</evidence>
<proteinExistence type="inferred from homology"/>
<dbReference type="Gene3D" id="1.10.40.30">
    <property type="entry name" value="Fumarase/aspartase (C-terminal domain)"/>
    <property type="match status" value="1"/>
</dbReference>
<comment type="caution">
    <text evidence="16">The sequence shown here is derived from an EMBL/GenBank/DDBJ whole genome shotgun (WGS) entry which is preliminary data.</text>
</comment>
<dbReference type="Pfam" id="PF00206">
    <property type="entry name" value="Lyase_1"/>
    <property type="match status" value="1"/>
</dbReference>
<dbReference type="Pfam" id="PF08328">
    <property type="entry name" value="ASL_C"/>
    <property type="match status" value="1"/>
</dbReference>
<dbReference type="Gene3D" id="1.10.275.10">
    <property type="entry name" value="Fumarase/aspartase (N-terminal domain)"/>
    <property type="match status" value="1"/>
</dbReference>
<dbReference type="UniPathway" id="UPA00074">
    <property type="reaction ID" value="UER00132"/>
</dbReference>
<evidence type="ECO:0000256" key="5">
    <source>
        <dbReference type="ARBA" id="ARBA00017058"/>
    </source>
</evidence>
<dbReference type="InterPro" id="IPR022761">
    <property type="entry name" value="Fumarate_lyase_N"/>
</dbReference>
<evidence type="ECO:0000256" key="1">
    <source>
        <dbReference type="ARBA" id="ARBA00004706"/>
    </source>
</evidence>
<protein>
    <recommendedName>
        <fullName evidence="5 12">Adenylosuccinate lyase</fullName>
        <shortName evidence="13">ASL</shortName>
        <ecNumber evidence="4 12">4.3.2.2</ecNumber>
    </recommendedName>
    <alternativeName>
        <fullName evidence="10 13">Adenylosuccinase</fullName>
    </alternativeName>
</protein>
<dbReference type="AlphaFoldDB" id="A0A096ARL6"/>
<evidence type="ECO:0000256" key="11">
    <source>
        <dbReference type="ARBA" id="ARBA00049115"/>
    </source>
</evidence>
<dbReference type="PANTHER" id="PTHR43411">
    <property type="entry name" value="ADENYLOSUCCINATE LYASE"/>
    <property type="match status" value="1"/>
</dbReference>
<dbReference type="GO" id="GO:0070626">
    <property type="term" value="F:(S)-2-(5-amino-1-(5-phospho-D-ribosyl)imidazole-4-carboxamido) succinate lyase (fumarate-forming) activity"/>
    <property type="evidence" value="ECO:0007669"/>
    <property type="project" value="RHEA"/>
</dbReference>
<comment type="catalytic activity">
    <reaction evidence="8">
        <text>(2S)-2-[5-amino-1-(5-phospho-beta-D-ribosyl)imidazole-4-carboxamido]succinate = 5-amino-1-(5-phospho-beta-D-ribosyl)imidazole-4-carboxamide + fumarate</text>
        <dbReference type="Rhea" id="RHEA:23920"/>
        <dbReference type="ChEBI" id="CHEBI:29806"/>
        <dbReference type="ChEBI" id="CHEBI:58443"/>
        <dbReference type="ChEBI" id="CHEBI:58475"/>
        <dbReference type="EC" id="4.3.2.2"/>
    </reaction>
    <physiologicalReaction direction="left-to-right" evidence="8">
        <dbReference type="Rhea" id="RHEA:23921"/>
    </physiologicalReaction>
</comment>
<accession>A0A096ARL6</accession>
<evidence type="ECO:0000313" key="17">
    <source>
        <dbReference type="Proteomes" id="UP000029578"/>
    </source>
</evidence>
<dbReference type="PROSITE" id="PS00163">
    <property type="entry name" value="FUMARATE_LYASES"/>
    <property type="match status" value="1"/>
</dbReference>
<dbReference type="InterPro" id="IPR000362">
    <property type="entry name" value="Fumarate_lyase_fam"/>
</dbReference>
<evidence type="ECO:0000259" key="14">
    <source>
        <dbReference type="Pfam" id="PF00206"/>
    </source>
</evidence>
<dbReference type="GO" id="GO:0004018">
    <property type="term" value="F:N6-(1,2-dicarboxyethyl)AMP AMP-lyase (fumarate-forming) activity"/>
    <property type="evidence" value="ECO:0007669"/>
    <property type="project" value="UniProtKB-UniRule"/>
</dbReference>
<dbReference type="EMBL" id="JRNS01000308">
    <property type="protein sequence ID" value="KGF49365.1"/>
    <property type="molecule type" value="Genomic_DNA"/>
</dbReference>
<evidence type="ECO:0000256" key="4">
    <source>
        <dbReference type="ARBA" id="ARBA00012339"/>
    </source>
</evidence>
<dbReference type="InterPro" id="IPR047136">
    <property type="entry name" value="PurB_bact"/>
</dbReference>
<reference evidence="16 17" key="1">
    <citation type="submission" date="2014-07" db="EMBL/GenBank/DDBJ databases">
        <authorList>
            <person name="McCorrison J."/>
            <person name="Sanka R."/>
            <person name="Torralba M."/>
            <person name="Gillis M."/>
            <person name="Haft D.H."/>
            <person name="Methe B."/>
            <person name="Sutton G."/>
            <person name="Nelson K.E."/>
        </authorList>
    </citation>
    <scope>NUCLEOTIDE SEQUENCE [LARGE SCALE GENOMIC DNA]</scope>
    <source>
        <strain evidence="16 17">DNF00666</strain>
    </source>
</reference>
<evidence type="ECO:0000256" key="13">
    <source>
        <dbReference type="RuleBase" id="RU361172"/>
    </source>
</evidence>
<comment type="pathway">
    <text evidence="2 13">Purine metabolism; AMP biosynthesis via de novo pathway; AMP from IMP: step 2/2.</text>
</comment>
<dbReference type="UniPathway" id="UPA00075">
    <property type="reaction ID" value="UER00336"/>
</dbReference>
<dbReference type="GO" id="GO:0044208">
    <property type="term" value="P:'de novo' AMP biosynthetic process"/>
    <property type="evidence" value="ECO:0007669"/>
    <property type="project" value="UniProtKB-UniPathway"/>
</dbReference>
<organism evidence="16 17">
    <name type="scientific">Prevotella melaninogenica DNF00666</name>
    <dbReference type="NCBI Taxonomy" id="1401073"/>
    <lineage>
        <taxon>Bacteria</taxon>
        <taxon>Pseudomonadati</taxon>
        <taxon>Bacteroidota</taxon>
        <taxon>Bacteroidia</taxon>
        <taxon>Bacteroidales</taxon>
        <taxon>Prevotellaceae</taxon>
        <taxon>Prevotella</taxon>
    </lineage>
</organism>
<dbReference type="InterPro" id="IPR008948">
    <property type="entry name" value="L-Aspartase-like"/>
</dbReference>
<dbReference type="InterPro" id="IPR024083">
    <property type="entry name" value="Fumarase/histidase_N"/>
</dbReference>
<comment type="pathway">
    <text evidence="1 13">Purine metabolism; IMP biosynthesis via de novo pathway; 5-amino-1-(5-phospho-D-ribosyl)imidazole-4-carboxamide from 5-amino-1-(5-phospho-D-ribosyl)imidazole-4-carboxylate: step 2/2.</text>
</comment>
<dbReference type="SUPFAM" id="SSF48557">
    <property type="entry name" value="L-aspartase-like"/>
    <property type="match status" value="1"/>
</dbReference>
<evidence type="ECO:0000256" key="6">
    <source>
        <dbReference type="ARBA" id="ARBA00022755"/>
    </source>
</evidence>
<dbReference type="EC" id="4.3.2.2" evidence="4 12"/>
<comment type="catalytic activity">
    <reaction evidence="11">
        <text>N(6)-(1,2-dicarboxyethyl)-AMP = fumarate + AMP</text>
        <dbReference type="Rhea" id="RHEA:16853"/>
        <dbReference type="ChEBI" id="CHEBI:29806"/>
        <dbReference type="ChEBI" id="CHEBI:57567"/>
        <dbReference type="ChEBI" id="CHEBI:456215"/>
        <dbReference type="EC" id="4.3.2.2"/>
    </reaction>
    <physiologicalReaction direction="left-to-right" evidence="11">
        <dbReference type="Rhea" id="RHEA:16854"/>
    </physiologicalReaction>
</comment>
<dbReference type="PRINTS" id="PR00149">
    <property type="entry name" value="FUMRATELYASE"/>
</dbReference>
<dbReference type="NCBIfam" id="TIGR00928">
    <property type="entry name" value="purB"/>
    <property type="match status" value="1"/>
</dbReference>
<dbReference type="Proteomes" id="UP000029578">
    <property type="component" value="Unassembled WGS sequence"/>
</dbReference>
<feature type="domain" description="Fumarate lyase N-terminal" evidence="14">
    <location>
        <begin position="14"/>
        <end position="312"/>
    </location>
</feature>
<dbReference type="NCBIfam" id="NF006764">
    <property type="entry name" value="PRK09285.1"/>
    <property type="match status" value="1"/>
</dbReference>
<evidence type="ECO:0000313" key="16">
    <source>
        <dbReference type="EMBL" id="KGF49365.1"/>
    </source>
</evidence>
<evidence type="ECO:0000256" key="7">
    <source>
        <dbReference type="ARBA" id="ARBA00023239"/>
    </source>
</evidence>
<dbReference type="CDD" id="cd01598">
    <property type="entry name" value="PurB"/>
    <property type="match status" value="1"/>
</dbReference>
<gene>
    <name evidence="16" type="ORF">HMPREF0661_05895</name>
</gene>
<sequence length="448" mass="51238">MTLDALTAVSPIDGRYRSKTESLADYFSEYALIRYRVRVEIEYFITLCELPLPQLESFNSALFEQLRDIYRNFDEASAARVKEIESITNHDVKAVEYFIKEEFDKIGGLDNYKEFIHFGLTSQDVNNTSVPLSVKEALEEVFYPQVEELIAQLKEYAEAWKDVPMLAKTHGQPASPTRLGKEVEVYVYRLSEQLVTLRNCKMTAKFGGATGNFNAHHVAYPQHDWRAFGNRFVSEKLGLEREQWTTQISNYDHLGSVFDAIRRINTIIIDLDRDFWMYISMEYFKQKIKAGEVGSSAMPHKVNPIDFENSEGNLGIANAILQFLAQKLPVSRLQRDLTDSTVLRNVGVPVGHSVIAIQSTLKGLRKLILNEEKLREDLENTWAVVAEAIQTILRREAYPHPYEALKALTRTNEKMTEETIHAFVQTLNVSDSVKAELMAITPYNYTGI</sequence>
<evidence type="ECO:0000256" key="10">
    <source>
        <dbReference type="ARBA" id="ARBA00030717"/>
    </source>
</evidence>
<evidence type="ECO:0000256" key="12">
    <source>
        <dbReference type="NCBIfam" id="TIGR00928"/>
    </source>
</evidence>
<feature type="domain" description="Adenylosuccinate lyase PurB C-terminal" evidence="15">
    <location>
        <begin position="331"/>
        <end position="446"/>
    </location>
</feature>
<comment type="function">
    <text evidence="9">Catalyzes two reactions in de novo purine nucleotide biosynthesis. Catalyzes the breakdown of 5-aminoimidazole- (N-succinylocarboxamide) ribotide (SAICAR or 2-[5-amino-1-(5-phospho-beta-D-ribosyl)imidazole-4-carboxamido]succinate) to 5-aminoimidazole-4-carboxamide ribotide (AICAR or 5-amino-1-(5-phospho-beta-D-ribosyl)imidazole-4-carboxamide) and fumarate, and of adenylosuccinate (ADS or N(6)-(1,2-dicarboxyethyl)-AMP) to adenosine monophosphate (AMP) and fumarate.</text>
</comment>